<sequence length="510" mass="58132">MNSDELGEKGESHFKEICADAGLICNKSDRDRSGWDFIVEFPLDKAKETTLDKRISPVSCYIQLKTMKDGNKSFKMRLTSAERLAKEVKPAFVYVFLVNEKLQFTRSYILHFTGDRLSAVLKKLRVEELKGTSRNKINKKTISLTVRDIECIGTTGESLRGALVSMCGNDIYDYMVKKSEELKCLGYTESPYKGAMTLLPSYEDEIVDVFLGLKNDLKLLSFQVNESRFGIDLPLDSFGEGKIHFDPNPCDQCTIVIRSDSLSGPAIFDGRIFIPPKVLVTEKNRKIAVKSDLFTIVIYDDHCTIFFNVIDGIRKTANEWSHFWRMMLAIAIGNGTIEFLPKKFSKARFPLISHDSVTKESICKYWLDVLEAFSFLVSQAAILQDPKISLNELHIGYREIMHSYSLMKDKNVVITFHAQLIDAYKDLSSKKFIFALAFRLDSVHIAFFAVVSFSMDRDGENLLWRVANVFSTFSSEIEDKDGSFETFVRNAQVEANIYYVIKVEVDMRCS</sequence>
<comment type="caution">
    <text evidence="1">The sequence shown here is derived from an EMBL/GenBank/DDBJ whole genome shotgun (WGS) entry which is preliminary data.</text>
</comment>
<protein>
    <recommendedName>
        <fullName evidence="3">DUF4365 domain-containing protein</fullName>
    </recommendedName>
</protein>
<dbReference type="RefSeq" id="WP_215882587.1">
    <property type="nucleotide sequence ID" value="NZ_JAAOMP010000021.1"/>
</dbReference>
<evidence type="ECO:0008006" key="3">
    <source>
        <dbReference type="Google" id="ProtNLM"/>
    </source>
</evidence>
<reference evidence="1 2" key="1">
    <citation type="journal article" date="2021" name="ISME J.">
        <title>Genomic evolution of the class Acidithiobacillia: deep-branching Proteobacteria living in extreme acidic conditions.</title>
        <authorList>
            <person name="Moya-Beltran A."/>
            <person name="Beard S."/>
            <person name="Rojas-Villalobos C."/>
            <person name="Issotta F."/>
            <person name="Gallardo Y."/>
            <person name="Ulloa R."/>
            <person name="Giaveno A."/>
            <person name="Degli Esposti M."/>
            <person name="Johnson D.B."/>
            <person name="Quatrini R."/>
        </authorList>
    </citation>
    <scope>NUCLEOTIDE SEQUENCE [LARGE SCALE GENOMIC DNA]</scope>
    <source>
        <strain evidence="1 2">RW2</strain>
    </source>
</reference>
<evidence type="ECO:0000313" key="1">
    <source>
        <dbReference type="EMBL" id="MBU2758798.1"/>
    </source>
</evidence>
<keyword evidence="2" id="KW-1185">Reference proteome</keyword>
<dbReference type="Proteomes" id="UP000755654">
    <property type="component" value="Unassembled WGS sequence"/>
</dbReference>
<gene>
    <name evidence="1" type="ORF">HAP95_00990</name>
</gene>
<evidence type="ECO:0000313" key="2">
    <source>
        <dbReference type="Proteomes" id="UP000755654"/>
    </source>
</evidence>
<organism evidence="1 2">
    <name type="scientific">Acidithiobacillus sulfurivorans</name>
    <dbReference type="NCBI Taxonomy" id="1958756"/>
    <lineage>
        <taxon>Bacteria</taxon>
        <taxon>Pseudomonadati</taxon>
        <taxon>Pseudomonadota</taxon>
        <taxon>Acidithiobacillia</taxon>
        <taxon>Acidithiobacillales</taxon>
        <taxon>Acidithiobacillaceae</taxon>
        <taxon>Acidithiobacillus</taxon>
    </lineage>
</organism>
<dbReference type="EMBL" id="JAAOMP010000021">
    <property type="protein sequence ID" value="MBU2758798.1"/>
    <property type="molecule type" value="Genomic_DNA"/>
</dbReference>
<proteinExistence type="predicted"/>
<accession>A0ABS5ZUB5</accession>
<name>A0ABS5ZUB5_9PROT</name>